<organism evidence="2 3">
    <name type="scientific">Nocardia cyriacigeorgica</name>
    <dbReference type="NCBI Taxonomy" id="135487"/>
    <lineage>
        <taxon>Bacteria</taxon>
        <taxon>Bacillati</taxon>
        <taxon>Actinomycetota</taxon>
        <taxon>Actinomycetes</taxon>
        <taxon>Mycobacteriales</taxon>
        <taxon>Nocardiaceae</taxon>
        <taxon>Nocardia</taxon>
    </lineage>
</organism>
<evidence type="ECO:0000313" key="2">
    <source>
        <dbReference type="EMBL" id="TLF78543.1"/>
    </source>
</evidence>
<reference evidence="2 3" key="1">
    <citation type="submission" date="2019-05" db="EMBL/GenBank/DDBJ databases">
        <title>Genomes sequences of two Nocardia cyriacigeorgica environmental isolates, type strains Nocardia asteroides ATCC 19247 and Nocardia cyriacigeorgica DSM 44484.</title>
        <authorList>
            <person name="Vautrin F."/>
            <person name="Bergeron E."/>
            <person name="Dubost A."/>
            <person name="Abrouk D."/>
            <person name="Rodriguez Nava V."/>
            <person name="Pujic P."/>
        </authorList>
    </citation>
    <scope>NUCLEOTIDE SEQUENCE [LARGE SCALE GENOMIC DNA]</scope>
    <source>
        <strain evidence="2 3">EML 446</strain>
    </source>
</reference>
<dbReference type="Gene3D" id="1.10.1220.10">
    <property type="entry name" value="Met repressor-like"/>
    <property type="match status" value="1"/>
</dbReference>
<dbReference type="InterPro" id="IPR010985">
    <property type="entry name" value="Ribbon_hlx_hlx"/>
</dbReference>
<feature type="domain" description="Antitoxin FitA-like ribbon-helix-helix" evidence="1">
    <location>
        <begin position="13"/>
        <end position="47"/>
    </location>
</feature>
<comment type="caution">
    <text evidence="2">The sequence shown here is derived from an EMBL/GenBank/DDBJ whole genome shotgun (WGS) entry which is preliminary data.</text>
</comment>
<evidence type="ECO:0000259" key="1">
    <source>
        <dbReference type="Pfam" id="PF22513"/>
    </source>
</evidence>
<dbReference type="SUPFAM" id="SSF47598">
    <property type="entry name" value="Ribbon-helix-helix"/>
    <property type="match status" value="1"/>
</dbReference>
<dbReference type="Proteomes" id="UP000306378">
    <property type="component" value="Unassembled WGS sequence"/>
</dbReference>
<accession>A0A5R8NS95</accession>
<dbReference type="InterPro" id="IPR053853">
    <property type="entry name" value="FitA-like_RHH"/>
</dbReference>
<dbReference type="AlphaFoldDB" id="A0A5R8NS95"/>
<protein>
    <recommendedName>
        <fullName evidence="1">Antitoxin FitA-like ribbon-helix-helix domain-containing protein</fullName>
    </recommendedName>
</protein>
<sequence length="86" mass="9654">MLARTLFAMSMSIQIYDVPEPVYDAIAARAAARGQSMQDYLRALLEREFRARRNDDAWETTTGHRGLGVDAHEITAQIRAGRDSAE</sequence>
<dbReference type="Pfam" id="PF22513">
    <property type="entry name" value="FitA-like_RHH"/>
    <property type="match status" value="1"/>
</dbReference>
<dbReference type="GO" id="GO:0006355">
    <property type="term" value="P:regulation of DNA-templated transcription"/>
    <property type="evidence" value="ECO:0007669"/>
    <property type="project" value="InterPro"/>
</dbReference>
<proteinExistence type="predicted"/>
<gene>
    <name evidence="2" type="ORF">FEK34_12065</name>
</gene>
<name>A0A5R8NS95_9NOCA</name>
<dbReference type="EMBL" id="VBUT01000004">
    <property type="protein sequence ID" value="TLF78543.1"/>
    <property type="molecule type" value="Genomic_DNA"/>
</dbReference>
<evidence type="ECO:0000313" key="3">
    <source>
        <dbReference type="Proteomes" id="UP000306378"/>
    </source>
</evidence>
<dbReference type="InterPro" id="IPR013321">
    <property type="entry name" value="Arc_rbn_hlx_hlx"/>
</dbReference>